<dbReference type="InterPro" id="IPR014001">
    <property type="entry name" value="Helicase_ATP-bd"/>
</dbReference>
<dbReference type="GO" id="GO:0004386">
    <property type="term" value="F:helicase activity"/>
    <property type="evidence" value="ECO:0007669"/>
    <property type="project" value="UniProtKB-KW"/>
</dbReference>
<dbReference type="PANTHER" id="PTHR11274:SF0">
    <property type="entry name" value="GENERAL TRANSCRIPTION AND DNA REPAIR FACTOR IIH HELICASE SUBUNIT XPB"/>
    <property type="match status" value="1"/>
</dbReference>
<sequence length="479" mass="55355">MLRLRRDQIGDEKRLVRDLTREITQYGKKKRKIVKFYAFEGRSWVWLPRFYAIRRNFDVAVDTDLPLHQPGLTLNGQLLKTKRRPQVRVFEAAIHALNKRGGTIITLPCGAGKTNVGIALCVYYGVKTLVLCHNMTLMNQWKQRLETFVKGGIRVGRIQQNVCDTQDKDVVLASLQSLHARNYPEEALRYGMVIVDEAHHIVAQTFAWALKKLTFKYSIGLTATLERRDKLEDMVCLLIGQPCTYLVKPGELEPTGRLCLAIDARPDVQVNVVHFRRGKQRVRTNRRGDVQYSTMVTWLTQDAERNRLLLQLVSMMRQDGRQGLLLSDRVDHLRYLHEHIPDSEIFTGKLKTEKQQDAAAEKEFKKFMTLSTYRQFAEAMDFCGNFIILATPVSAVEQPVGRILRDRLVYWKHVRCQAIQDLLLDAQLPAPVVTDYLFQCLRPVIIDFFDVFSIFAGMANKRLKYYTKAGFELIHVRDL</sequence>
<dbReference type="PANTHER" id="PTHR11274">
    <property type="entry name" value="RAD25/XP-B DNA REPAIR HELICASE"/>
    <property type="match status" value="1"/>
</dbReference>
<evidence type="ECO:0000256" key="1">
    <source>
        <dbReference type="ARBA" id="ARBA00022741"/>
    </source>
</evidence>
<name>A0A6C0BPH0_9ZZZZ</name>
<evidence type="ECO:0000256" key="4">
    <source>
        <dbReference type="ARBA" id="ARBA00022840"/>
    </source>
</evidence>
<protein>
    <recommendedName>
        <fullName evidence="5">Helicase ATP-binding domain-containing protein</fullName>
    </recommendedName>
</protein>
<dbReference type="GO" id="GO:0003677">
    <property type="term" value="F:DNA binding"/>
    <property type="evidence" value="ECO:0007669"/>
    <property type="project" value="InterPro"/>
</dbReference>
<organism evidence="6">
    <name type="scientific">viral metagenome</name>
    <dbReference type="NCBI Taxonomy" id="1070528"/>
    <lineage>
        <taxon>unclassified sequences</taxon>
        <taxon>metagenomes</taxon>
        <taxon>organismal metagenomes</taxon>
    </lineage>
</organism>
<keyword evidence="1" id="KW-0547">Nucleotide-binding</keyword>
<keyword evidence="4" id="KW-0067">ATP-binding</keyword>
<feature type="domain" description="Helicase ATP-binding" evidence="5">
    <location>
        <begin position="94"/>
        <end position="243"/>
    </location>
</feature>
<dbReference type="InterPro" id="IPR006935">
    <property type="entry name" value="Helicase/UvrB_N"/>
</dbReference>
<dbReference type="SUPFAM" id="SSF52540">
    <property type="entry name" value="P-loop containing nucleoside triphosphate hydrolases"/>
    <property type="match status" value="2"/>
</dbReference>
<proteinExistence type="predicted"/>
<keyword evidence="3" id="KW-0347">Helicase</keyword>
<dbReference type="GO" id="GO:0005524">
    <property type="term" value="F:ATP binding"/>
    <property type="evidence" value="ECO:0007669"/>
    <property type="project" value="UniProtKB-KW"/>
</dbReference>
<dbReference type="Gene3D" id="3.40.50.300">
    <property type="entry name" value="P-loop containing nucleotide triphosphate hydrolases"/>
    <property type="match status" value="2"/>
</dbReference>
<evidence type="ECO:0000256" key="3">
    <source>
        <dbReference type="ARBA" id="ARBA00022806"/>
    </source>
</evidence>
<dbReference type="CDD" id="cd17926">
    <property type="entry name" value="DEXHc_RE"/>
    <property type="match status" value="1"/>
</dbReference>
<keyword evidence="2" id="KW-0378">Hydrolase</keyword>
<evidence type="ECO:0000259" key="5">
    <source>
        <dbReference type="PROSITE" id="PS51192"/>
    </source>
</evidence>
<dbReference type="AlphaFoldDB" id="A0A6C0BPH0"/>
<dbReference type="Pfam" id="PF04851">
    <property type="entry name" value="ResIII"/>
    <property type="match status" value="1"/>
</dbReference>
<reference evidence="6" key="1">
    <citation type="journal article" date="2020" name="Nature">
        <title>Giant virus diversity and host interactions through global metagenomics.</title>
        <authorList>
            <person name="Schulz F."/>
            <person name="Roux S."/>
            <person name="Paez-Espino D."/>
            <person name="Jungbluth S."/>
            <person name="Walsh D.A."/>
            <person name="Denef V.J."/>
            <person name="McMahon K.D."/>
            <person name="Konstantinidis K.T."/>
            <person name="Eloe-Fadrosh E.A."/>
            <person name="Kyrpides N.C."/>
            <person name="Woyke T."/>
        </authorList>
    </citation>
    <scope>NUCLEOTIDE SEQUENCE</scope>
    <source>
        <strain evidence="6">GVMAG-M-3300018080-19</strain>
    </source>
</reference>
<evidence type="ECO:0000313" key="6">
    <source>
        <dbReference type="EMBL" id="QHS93671.1"/>
    </source>
</evidence>
<dbReference type="SMART" id="SM00487">
    <property type="entry name" value="DEXDc"/>
    <property type="match status" value="1"/>
</dbReference>
<dbReference type="EMBL" id="MN739208">
    <property type="protein sequence ID" value="QHS93671.1"/>
    <property type="molecule type" value="Genomic_DNA"/>
</dbReference>
<dbReference type="PROSITE" id="PS51192">
    <property type="entry name" value="HELICASE_ATP_BIND_1"/>
    <property type="match status" value="1"/>
</dbReference>
<dbReference type="InterPro" id="IPR050615">
    <property type="entry name" value="ATP-dep_DNA_Helicase"/>
</dbReference>
<evidence type="ECO:0000256" key="2">
    <source>
        <dbReference type="ARBA" id="ARBA00022801"/>
    </source>
</evidence>
<accession>A0A6C0BPH0</accession>
<dbReference type="InterPro" id="IPR027417">
    <property type="entry name" value="P-loop_NTPase"/>
</dbReference>
<dbReference type="GO" id="GO:0016787">
    <property type="term" value="F:hydrolase activity"/>
    <property type="evidence" value="ECO:0007669"/>
    <property type="project" value="UniProtKB-KW"/>
</dbReference>